<dbReference type="STRING" id="439228.SAMN06295920_105129"/>
<dbReference type="NCBIfam" id="TIGR01509">
    <property type="entry name" value="HAD-SF-IA-v3"/>
    <property type="match status" value="1"/>
</dbReference>
<dbReference type="Gene3D" id="1.10.150.240">
    <property type="entry name" value="Putative phosphatase, domain 2"/>
    <property type="match status" value="1"/>
</dbReference>
<keyword evidence="2" id="KW-1185">Reference proteome</keyword>
<gene>
    <name evidence="1" type="ORF">SAMN06295920_105129</name>
</gene>
<dbReference type="InterPro" id="IPR036412">
    <property type="entry name" value="HAD-like_sf"/>
</dbReference>
<protein>
    <submittedName>
        <fullName evidence="1">2-haloacid dehalogenase</fullName>
    </submittedName>
</protein>
<proteinExistence type="predicted"/>
<sequence length="193" mass="21334">MLYDWNLRQFFEKLVPAHELELFLRDVVNLNWHGQHDAGRPFAETSAELIAAWPRFADAIAAFGPRFAETVTGLLPGMGAIVHDLHAHGVPLFAITNFSHEFWPPFRAREAAIFDLFADILVSGEVRLIKPDPAIYVMALDRFGLGPAEAIFIDDRADNVAAAEALGIAGHLFAGAGPLRAELERLGLLRNRL</sequence>
<dbReference type="InterPro" id="IPR006439">
    <property type="entry name" value="HAD-SF_hydro_IA"/>
</dbReference>
<dbReference type="PRINTS" id="PR00413">
    <property type="entry name" value="HADHALOGNASE"/>
</dbReference>
<dbReference type="EMBL" id="FUYM01000005">
    <property type="protein sequence ID" value="SKB70084.1"/>
    <property type="molecule type" value="Genomic_DNA"/>
</dbReference>
<accession>A0A1T5DEE6</accession>
<dbReference type="OrthoDB" id="9807742at2"/>
<dbReference type="Proteomes" id="UP000189818">
    <property type="component" value="Unassembled WGS sequence"/>
</dbReference>
<reference evidence="2" key="1">
    <citation type="submission" date="2017-02" db="EMBL/GenBank/DDBJ databases">
        <authorList>
            <person name="Varghese N."/>
            <person name="Submissions S."/>
        </authorList>
    </citation>
    <scope>NUCLEOTIDE SEQUENCE [LARGE SCALE GENOMIC DNA]</scope>
    <source>
        <strain evidence="2">UM2</strain>
    </source>
</reference>
<organism evidence="1 2">
    <name type="scientific">Rhizorhabdus histidinilytica</name>
    <dbReference type="NCBI Taxonomy" id="439228"/>
    <lineage>
        <taxon>Bacteria</taxon>
        <taxon>Pseudomonadati</taxon>
        <taxon>Pseudomonadota</taxon>
        <taxon>Alphaproteobacteria</taxon>
        <taxon>Sphingomonadales</taxon>
        <taxon>Sphingomonadaceae</taxon>
        <taxon>Rhizorhabdus</taxon>
    </lineage>
</organism>
<dbReference type="PANTHER" id="PTHR43611">
    <property type="entry name" value="ALPHA-D-GLUCOSE 1-PHOSPHATE PHOSPHATASE"/>
    <property type="match status" value="1"/>
</dbReference>
<dbReference type="PANTHER" id="PTHR43611:SF3">
    <property type="entry name" value="FLAVIN MONONUCLEOTIDE HYDROLASE 1, CHLOROPLATIC"/>
    <property type="match status" value="1"/>
</dbReference>
<name>A0A1T5DEE6_9SPHN</name>
<evidence type="ECO:0000313" key="1">
    <source>
        <dbReference type="EMBL" id="SKB70084.1"/>
    </source>
</evidence>
<dbReference type="Pfam" id="PF00702">
    <property type="entry name" value="Hydrolase"/>
    <property type="match status" value="1"/>
</dbReference>
<dbReference type="InterPro" id="IPR023214">
    <property type="entry name" value="HAD_sf"/>
</dbReference>
<dbReference type="Gene3D" id="3.40.50.1000">
    <property type="entry name" value="HAD superfamily/HAD-like"/>
    <property type="match status" value="1"/>
</dbReference>
<evidence type="ECO:0000313" key="2">
    <source>
        <dbReference type="Proteomes" id="UP000189818"/>
    </source>
</evidence>
<dbReference type="InterPro" id="IPR023198">
    <property type="entry name" value="PGP-like_dom2"/>
</dbReference>
<dbReference type="SUPFAM" id="SSF56784">
    <property type="entry name" value="HAD-like"/>
    <property type="match status" value="1"/>
</dbReference>
<dbReference type="AlphaFoldDB" id="A0A1T5DEE6"/>